<keyword evidence="1" id="KW-1185">Reference proteome</keyword>
<dbReference type="AlphaFoldDB" id="A0A914IDA1"/>
<sequence>MSKKTNLPKTLVAAIKLVVCLMFIQILARSDEVDAGKAHFAASDHDEPFVDNANSCTIRVQKVEKFQGKCIALKDGVNACQTSKYLDPSNADCSDFP</sequence>
<organism evidence="1 2">
    <name type="scientific">Globodera rostochiensis</name>
    <name type="common">Golden nematode worm</name>
    <name type="synonym">Heterodera rostochiensis</name>
    <dbReference type="NCBI Taxonomy" id="31243"/>
    <lineage>
        <taxon>Eukaryota</taxon>
        <taxon>Metazoa</taxon>
        <taxon>Ecdysozoa</taxon>
        <taxon>Nematoda</taxon>
        <taxon>Chromadorea</taxon>
        <taxon>Rhabditida</taxon>
        <taxon>Tylenchina</taxon>
        <taxon>Tylenchomorpha</taxon>
        <taxon>Tylenchoidea</taxon>
        <taxon>Heteroderidae</taxon>
        <taxon>Heteroderinae</taxon>
        <taxon>Globodera</taxon>
    </lineage>
</organism>
<name>A0A914IDA1_GLORO</name>
<evidence type="ECO:0000313" key="2">
    <source>
        <dbReference type="WBParaSite" id="Gr19_v10_g9545.t1"/>
    </source>
</evidence>
<proteinExistence type="predicted"/>
<dbReference type="Proteomes" id="UP000887572">
    <property type="component" value="Unplaced"/>
</dbReference>
<evidence type="ECO:0000313" key="1">
    <source>
        <dbReference type="Proteomes" id="UP000887572"/>
    </source>
</evidence>
<accession>A0A914IDA1</accession>
<dbReference type="WBParaSite" id="Gr19_v10_g9545.t1">
    <property type="protein sequence ID" value="Gr19_v10_g9545.t1"/>
    <property type="gene ID" value="Gr19_v10_g9545"/>
</dbReference>
<reference evidence="2" key="1">
    <citation type="submission" date="2022-11" db="UniProtKB">
        <authorList>
            <consortium name="WormBaseParasite"/>
        </authorList>
    </citation>
    <scope>IDENTIFICATION</scope>
</reference>
<protein>
    <submittedName>
        <fullName evidence="2">Uncharacterized protein</fullName>
    </submittedName>
</protein>